<feature type="region of interest" description="Disordered" evidence="1">
    <location>
        <begin position="636"/>
        <end position="719"/>
    </location>
</feature>
<name>A0A6A6SJS2_9PLEO</name>
<dbReference type="Proteomes" id="UP000799753">
    <property type="component" value="Unassembled WGS sequence"/>
</dbReference>
<gene>
    <name evidence="2" type="ORF">P280DRAFT_15590</name>
</gene>
<accession>A0A6A6SJS2</accession>
<reference evidence="2" key="1">
    <citation type="journal article" date="2020" name="Stud. Mycol.">
        <title>101 Dothideomycetes genomes: a test case for predicting lifestyles and emergence of pathogens.</title>
        <authorList>
            <person name="Haridas S."/>
            <person name="Albert R."/>
            <person name="Binder M."/>
            <person name="Bloem J."/>
            <person name="Labutti K."/>
            <person name="Salamov A."/>
            <person name="Andreopoulos B."/>
            <person name="Baker S."/>
            <person name="Barry K."/>
            <person name="Bills G."/>
            <person name="Bluhm B."/>
            <person name="Cannon C."/>
            <person name="Castanera R."/>
            <person name="Culley D."/>
            <person name="Daum C."/>
            <person name="Ezra D."/>
            <person name="Gonzalez J."/>
            <person name="Henrissat B."/>
            <person name="Kuo A."/>
            <person name="Liang C."/>
            <person name="Lipzen A."/>
            <person name="Lutzoni F."/>
            <person name="Magnuson J."/>
            <person name="Mondo S."/>
            <person name="Nolan M."/>
            <person name="Ohm R."/>
            <person name="Pangilinan J."/>
            <person name="Park H.-J."/>
            <person name="Ramirez L."/>
            <person name="Alfaro M."/>
            <person name="Sun H."/>
            <person name="Tritt A."/>
            <person name="Yoshinaga Y."/>
            <person name="Zwiers L.-H."/>
            <person name="Turgeon B."/>
            <person name="Goodwin S."/>
            <person name="Spatafora J."/>
            <person name="Crous P."/>
            <person name="Grigoriev I."/>
        </authorList>
    </citation>
    <scope>NUCLEOTIDE SEQUENCE</scope>
    <source>
        <strain evidence="2">CBS 473.64</strain>
    </source>
</reference>
<feature type="compositionally biased region" description="Low complexity" evidence="1">
    <location>
        <begin position="679"/>
        <end position="692"/>
    </location>
</feature>
<protein>
    <submittedName>
        <fullName evidence="2">Uncharacterized protein</fullName>
    </submittedName>
</protein>
<feature type="compositionally biased region" description="Polar residues" evidence="1">
    <location>
        <begin position="409"/>
        <end position="426"/>
    </location>
</feature>
<keyword evidence="3" id="KW-1185">Reference proteome</keyword>
<dbReference type="AlphaFoldDB" id="A0A6A6SJS2"/>
<dbReference type="EMBL" id="MU006776">
    <property type="protein sequence ID" value="KAF2646638.1"/>
    <property type="molecule type" value="Genomic_DNA"/>
</dbReference>
<proteinExistence type="predicted"/>
<feature type="region of interest" description="Disordered" evidence="1">
    <location>
        <begin position="510"/>
        <end position="541"/>
    </location>
</feature>
<evidence type="ECO:0000313" key="2">
    <source>
        <dbReference type="EMBL" id="KAF2646638.1"/>
    </source>
</evidence>
<sequence length="812" mass="90532">MYTRSPPRGNLHAHPSPDAACDRLRLASVSIDVSLQGWVPEQEPADICCPKVLRSPFDSASPVNHLDVISCWKGLSYIQSCEITMWERLHHRALSKQVSEGLRMTLLRELASSSDNRPFISRLVDTVSSDSKPRFIDIDIDHLVHDMLSLLYMEAGNPGGPDAQLLPAHTWFASHANLPAMVINFLRTRDCYLHVYPRTYVEVNLNWTPTHNSSIKILCEVNWQPPCIGFPDLPTMLSPGEEYRIKPEYALSSLGARLGYTMFPEGTEYQISSDTLPFKWDHELCCFRASTPSFIHSANRDKSGDIHASARNFLLKFCGTLPSPHPAETLLTGRLTTTFPDNVRFERTSRYKIKLTIIEPELPERLPRTTSTFLPDIVSEIASKSPSEEESGETDATYWEFPPSAARMSKSTRQAWETKASTSNTPLSPPGANRGGAEGSKIPTMPISTSAFLMERAPDAISKVMGDHKGHLIKRKASKQLPSTGKFDVDSTFASARLALDRFEHLNLELTTKRQKPDQQATSSVHMQAPNHPQHGLADDAEGITDDESWAKRELDSLGDTTTMSTGYANTYKSHSAVEPTIWGEKEMAKADESLEHPSLERAKTKSRAYEAIQGGLKVMPSLKKRGSVRRMRFQHAKRKAMASEEAITKRRDSGVSLSPPMIGPINSVPIYPSREMTSDSASDNSDSSLHSQGKRRETYPLHSARKEQDEVKAKSTRPTDFVSLPMFVEKSNDIGSTDESGSPPWSALSQAAIQKNFEEFQRMAAEKKHRNASAGQLAFERVFLQCSESSDGESWDTDELSEVLEDVHLED</sequence>
<dbReference type="OrthoDB" id="5330058at2759"/>
<feature type="compositionally biased region" description="Basic and acidic residues" evidence="1">
    <location>
        <begin position="695"/>
        <end position="714"/>
    </location>
</feature>
<organism evidence="2 3">
    <name type="scientific">Massarina eburnea CBS 473.64</name>
    <dbReference type="NCBI Taxonomy" id="1395130"/>
    <lineage>
        <taxon>Eukaryota</taxon>
        <taxon>Fungi</taxon>
        <taxon>Dikarya</taxon>
        <taxon>Ascomycota</taxon>
        <taxon>Pezizomycotina</taxon>
        <taxon>Dothideomycetes</taxon>
        <taxon>Pleosporomycetidae</taxon>
        <taxon>Pleosporales</taxon>
        <taxon>Massarineae</taxon>
        <taxon>Massarinaceae</taxon>
        <taxon>Massarina</taxon>
    </lineage>
</organism>
<evidence type="ECO:0000256" key="1">
    <source>
        <dbReference type="SAM" id="MobiDB-lite"/>
    </source>
</evidence>
<evidence type="ECO:0000313" key="3">
    <source>
        <dbReference type="Proteomes" id="UP000799753"/>
    </source>
</evidence>
<feature type="region of interest" description="Disordered" evidence="1">
    <location>
        <begin position="382"/>
        <end position="444"/>
    </location>
</feature>